<dbReference type="EMBL" id="MHWD01000008">
    <property type="protein sequence ID" value="OHB04582.1"/>
    <property type="molecule type" value="Genomic_DNA"/>
</dbReference>
<evidence type="ECO:0000256" key="1">
    <source>
        <dbReference type="SAM" id="Phobius"/>
    </source>
</evidence>
<comment type="caution">
    <text evidence="3">The sequence shown here is derived from an EMBL/GenBank/DDBJ whole genome shotgun (WGS) entry which is preliminary data.</text>
</comment>
<organism evidence="3 4">
    <name type="scientific">Candidatus Zambryskibacteria bacterium RIFCSPLOWO2_01_FULL_43_17</name>
    <dbReference type="NCBI Taxonomy" id="1802760"/>
    <lineage>
        <taxon>Bacteria</taxon>
        <taxon>Candidatus Zambryskiibacteriota</taxon>
    </lineage>
</organism>
<evidence type="ECO:0000259" key="2">
    <source>
        <dbReference type="Pfam" id="PF18893"/>
    </source>
</evidence>
<reference evidence="3 4" key="1">
    <citation type="journal article" date="2016" name="Nat. Commun.">
        <title>Thousands of microbial genomes shed light on interconnected biogeochemical processes in an aquifer system.</title>
        <authorList>
            <person name="Anantharaman K."/>
            <person name="Brown C.T."/>
            <person name="Hug L.A."/>
            <person name="Sharon I."/>
            <person name="Castelle C.J."/>
            <person name="Probst A.J."/>
            <person name="Thomas B.C."/>
            <person name="Singh A."/>
            <person name="Wilkins M.J."/>
            <person name="Karaoz U."/>
            <person name="Brodie E.L."/>
            <person name="Williams K.H."/>
            <person name="Hubbard S.S."/>
            <person name="Banfield J.F."/>
        </authorList>
    </citation>
    <scope>NUCLEOTIDE SEQUENCE [LARGE SCALE GENOMIC DNA]</scope>
</reference>
<keyword evidence="1" id="KW-0812">Transmembrane</keyword>
<gene>
    <name evidence="3" type="ORF">A2920_01410</name>
</gene>
<feature type="domain" description="DUF5652" evidence="2">
    <location>
        <begin position="13"/>
        <end position="75"/>
    </location>
</feature>
<feature type="transmembrane region" description="Helical" evidence="1">
    <location>
        <begin position="18"/>
        <end position="36"/>
    </location>
</feature>
<accession>A0A1G2U6K5</accession>
<keyword evidence="1" id="KW-0472">Membrane</keyword>
<evidence type="ECO:0000313" key="3">
    <source>
        <dbReference type="EMBL" id="OHB04582.1"/>
    </source>
</evidence>
<sequence>MTNITIQTQAFAEYLSSHLWLLALIIIWSVIWKGLALWRSARLSQKGWFLVVLLVNTVGILEIIYLFFISRKQAESEITQ</sequence>
<proteinExistence type="predicted"/>
<dbReference type="InterPro" id="IPR043712">
    <property type="entry name" value="DUF5652"/>
</dbReference>
<protein>
    <recommendedName>
        <fullName evidence="2">DUF5652 domain-containing protein</fullName>
    </recommendedName>
</protein>
<feature type="transmembrane region" description="Helical" evidence="1">
    <location>
        <begin position="48"/>
        <end position="68"/>
    </location>
</feature>
<dbReference type="Proteomes" id="UP000179283">
    <property type="component" value="Unassembled WGS sequence"/>
</dbReference>
<keyword evidence="1" id="KW-1133">Transmembrane helix</keyword>
<evidence type="ECO:0000313" key="4">
    <source>
        <dbReference type="Proteomes" id="UP000179283"/>
    </source>
</evidence>
<dbReference type="AlphaFoldDB" id="A0A1G2U6K5"/>
<name>A0A1G2U6K5_9BACT</name>
<dbReference type="Pfam" id="PF18893">
    <property type="entry name" value="DUF5652"/>
    <property type="match status" value="1"/>
</dbReference>